<dbReference type="GO" id="GO:0006508">
    <property type="term" value="P:proteolysis"/>
    <property type="evidence" value="ECO:0007669"/>
    <property type="project" value="InterPro"/>
</dbReference>
<evidence type="ECO:0000256" key="2">
    <source>
        <dbReference type="ARBA" id="ARBA00022525"/>
    </source>
</evidence>
<dbReference type="FunFam" id="2.40.10.10:FF:000038">
    <property type="entry name" value="Serine protease"/>
    <property type="match status" value="1"/>
</dbReference>
<dbReference type="EMBL" id="JARKIK010000070">
    <property type="protein sequence ID" value="KAK8728789.1"/>
    <property type="molecule type" value="Genomic_DNA"/>
</dbReference>
<keyword evidence="2" id="KW-0964">Secreted</keyword>
<evidence type="ECO:0000256" key="3">
    <source>
        <dbReference type="ARBA" id="ARBA00023157"/>
    </source>
</evidence>
<protein>
    <recommendedName>
        <fullName evidence="4">Peptidase S1 domain-containing protein</fullName>
    </recommendedName>
</protein>
<gene>
    <name evidence="5" type="ORF">OTU49_008940</name>
</gene>
<feature type="domain" description="Peptidase S1" evidence="4">
    <location>
        <begin position="99"/>
        <end position="343"/>
    </location>
</feature>
<evidence type="ECO:0000259" key="4">
    <source>
        <dbReference type="PROSITE" id="PS50240"/>
    </source>
</evidence>
<evidence type="ECO:0000256" key="1">
    <source>
        <dbReference type="ARBA" id="ARBA00004613"/>
    </source>
</evidence>
<dbReference type="Pfam" id="PF00089">
    <property type="entry name" value="Trypsin"/>
    <property type="match status" value="1"/>
</dbReference>
<dbReference type="SUPFAM" id="SSF50494">
    <property type="entry name" value="Trypsin-like serine proteases"/>
    <property type="match status" value="1"/>
</dbReference>
<dbReference type="GO" id="GO:0005576">
    <property type="term" value="C:extracellular region"/>
    <property type="evidence" value="ECO:0007669"/>
    <property type="project" value="UniProtKB-SubCell"/>
</dbReference>
<dbReference type="InterPro" id="IPR001254">
    <property type="entry name" value="Trypsin_dom"/>
</dbReference>
<dbReference type="InterPro" id="IPR001314">
    <property type="entry name" value="Peptidase_S1A"/>
</dbReference>
<dbReference type="AlphaFoldDB" id="A0AAW0WSE7"/>
<dbReference type="PROSITE" id="PS50240">
    <property type="entry name" value="TRYPSIN_DOM"/>
    <property type="match status" value="1"/>
</dbReference>
<comment type="caution">
    <text evidence="5">The sequence shown here is derived from an EMBL/GenBank/DDBJ whole genome shotgun (WGS) entry which is preliminary data.</text>
</comment>
<keyword evidence="3" id="KW-1015">Disulfide bond</keyword>
<dbReference type="PROSITE" id="PS00134">
    <property type="entry name" value="TRYPSIN_HIS"/>
    <property type="match status" value="1"/>
</dbReference>
<dbReference type="InterPro" id="IPR018114">
    <property type="entry name" value="TRYPSIN_HIS"/>
</dbReference>
<dbReference type="PANTHER" id="PTHR24258:SF116">
    <property type="entry name" value="FI16631P1-RELATED"/>
    <property type="match status" value="1"/>
</dbReference>
<accession>A0AAW0WSE7</accession>
<evidence type="ECO:0000313" key="6">
    <source>
        <dbReference type="Proteomes" id="UP001445076"/>
    </source>
</evidence>
<dbReference type="Gene3D" id="2.40.10.10">
    <property type="entry name" value="Trypsin-like serine proteases"/>
    <property type="match status" value="2"/>
</dbReference>
<feature type="non-terminal residue" evidence="5">
    <location>
        <position position="1"/>
    </location>
</feature>
<dbReference type="CDD" id="cd00190">
    <property type="entry name" value="Tryp_SPc"/>
    <property type="match status" value="1"/>
</dbReference>
<dbReference type="GO" id="GO:0004252">
    <property type="term" value="F:serine-type endopeptidase activity"/>
    <property type="evidence" value="ECO:0007669"/>
    <property type="project" value="InterPro"/>
</dbReference>
<evidence type="ECO:0000313" key="5">
    <source>
        <dbReference type="EMBL" id="KAK8728789.1"/>
    </source>
</evidence>
<keyword evidence="6" id="KW-1185">Reference proteome</keyword>
<sequence>KWFLNTSDDLPALKSVVKQVRDDLASSDVDGRVRRELQHLVSNTDAQGVVGNSRGGGRCEAGQVCCRRPAVPPQPLNELICGRGHDRGLLGRVKALNLAKGGTEFAEYPWQVAILKLSTNDVVYVCGGALIDHQRVLTAAHCINSLQPSQLRVRLGEWDVGTNTEFYTHLQLPVADVQIHPHYYAGNLHNDIAVVTLQTSVDFSANPHISPVCLPDRYSSFVGQRCHSSGWGKDAFGSQGRYQSILQAVELPMVGHHQCQEALRHTRLGPSFTLHQGMLCAGGEAGRDACSGDGGGPLVCKGPEGRFQLAGLVSWGVGCALPGIPGVYVDVAYYLDWIIVASGVL</sequence>
<dbReference type="PANTHER" id="PTHR24258">
    <property type="entry name" value="SERINE PROTEASE-RELATED"/>
    <property type="match status" value="1"/>
</dbReference>
<proteinExistence type="predicted"/>
<organism evidence="5 6">
    <name type="scientific">Cherax quadricarinatus</name>
    <name type="common">Australian red claw crayfish</name>
    <dbReference type="NCBI Taxonomy" id="27406"/>
    <lineage>
        <taxon>Eukaryota</taxon>
        <taxon>Metazoa</taxon>
        <taxon>Ecdysozoa</taxon>
        <taxon>Arthropoda</taxon>
        <taxon>Crustacea</taxon>
        <taxon>Multicrustacea</taxon>
        <taxon>Malacostraca</taxon>
        <taxon>Eumalacostraca</taxon>
        <taxon>Eucarida</taxon>
        <taxon>Decapoda</taxon>
        <taxon>Pleocyemata</taxon>
        <taxon>Astacidea</taxon>
        <taxon>Parastacoidea</taxon>
        <taxon>Parastacidae</taxon>
        <taxon>Cherax</taxon>
    </lineage>
</organism>
<comment type="subcellular location">
    <subcellularLocation>
        <location evidence="1">Secreted</location>
    </subcellularLocation>
</comment>
<name>A0AAW0WSE7_CHEQU</name>
<dbReference type="SMART" id="SM00020">
    <property type="entry name" value="Tryp_SPc"/>
    <property type="match status" value="1"/>
</dbReference>
<dbReference type="InterPro" id="IPR043504">
    <property type="entry name" value="Peptidase_S1_PA_chymotrypsin"/>
</dbReference>
<dbReference type="InterPro" id="IPR009003">
    <property type="entry name" value="Peptidase_S1_PA"/>
</dbReference>
<dbReference type="Proteomes" id="UP001445076">
    <property type="component" value="Unassembled WGS sequence"/>
</dbReference>
<reference evidence="5 6" key="1">
    <citation type="journal article" date="2024" name="BMC Genomics">
        <title>Genome assembly of redclaw crayfish (Cherax quadricarinatus) provides insights into its immune adaptation and hypoxia tolerance.</title>
        <authorList>
            <person name="Liu Z."/>
            <person name="Zheng J."/>
            <person name="Li H."/>
            <person name="Fang K."/>
            <person name="Wang S."/>
            <person name="He J."/>
            <person name="Zhou D."/>
            <person name="Weng S."/>
            <person name="Chi M."/>
            <person name="Gu Z."/>
            <person name="He J."/>
            <person name="Li F."/>
            <person name="Wang M."/>
        </authorList>
    </citation>
    <scope>NUCLEOTIDE SEQUENCE [LARGE SCALE GENOMIC DNA]</scope>
    <source>
        <strain evidence="5">ZL_2023a</strain>
    </source>
</reference>
<dbReference type="PRINTS" id="PR00722">
    <property type="entry name" value="CHYMOTRYPSIN"/>
</dbReference>